<dbReference type="InterPro" id="IPR004358">
    <property type="entry name" value="Sig_transdc_His_kin-like_C"/>
</dbReference>
<evidence type="ECO:0000256" key="3">
    <source>
        <dbReference type="ARBA" id="ARBA00022553"/>
    </source>
</evidence>
<dbReference type="CDD" id="cd17546">
    <property type="entry name" value="REC_hyHK_CKI1_RcsC-like"/>
    <property type="match status" value="1"/>
</dbReference>
<protein>
    <recommendedName>
        <fullName evidence="2">histidine kinase</fullName>
        <ecNumber evidence="2">2.7.13.3</ecNumber>
    </recommendedName>
</protein>
<evidence type="ECO:0000259" key="8">
    <source>
        <dbReference type="PROSITE" id="PS50109"/>
    </source>
</evidence>
<dbReference type="Gene3D" id="1.25.40.10">
    <property type="entry name" value="Tetratricopeptide repeat domain"/>
    <property type="match status" value="1"/>
</dbReference>
<evidence type="ECO:0000313" key="11">
    <source>
        <dbReference type="Proteomes" id="UP000185728"/>
    </source>
</evidence>
<evidence type="ECO:0000256" key="7">
    <source>
        <dbReference type="SAM" id="Phobius"/>
    </source>
</evidence>
<dbReference type="GO" id="GO:0016301">
    <property type="term" value="F:kinase activity"/>
    <property type="evidence" value="ECO:0007669"/>
    <property type="project" value="UniProtKB-KW"/>
</dbReference>
<dbReference type="Pfam" id="PF00072">
    <property type="entry name" value="Response_reg"/>
    <property type="match status" value="1"/>
</dbReference>
<dbReference type="InterPro" id="IPR001789">
    <property type="entry name" value="Sig_transdc_resp-reg_receiver"/>
</dbReference>
<dbReference type="SMART" id="SM00388">
    <property type="entry name" value="HisKA"/>
    <property type="match status" value="1"/>
</dbReference>
<dbReference type="SUPFAM" id="SSF55874">
    <property type="entry name" value="ATPase domain of HSP90 chaperone/DNA topoisomerase II/histidine kinase"/>
    <property type="match status" value="1"/>
</dbReference>
<dbReference type="SMART" id="SM00028">
    <property type="entry name" value="TPR"/>
    <property type="match status" value="4"/>
</dbReference>
<dbReference type="InterPro" id="IPR003594">
    <property type="entry name" value="HATPase_dom"/>
</dbReference>
<dbReference type="RefSeq" id="WP_083690443.1">
    <property type="nucleotide sequence ID" value="NZ_FTOB01000003.1"/>
</dbReference>
<dbReference type="SMART" id="SM00448">
    <property type="entry name" value="REC"/>
    <property type="match status" value="1"/>
</dbReference>
<dbReference type="Gene3D" id="3.40.50.2300">
    <property type="match status" value="1"/>
</dbReference>
<dbReference type="CDD" id="cd16922">
    <property type="entry name" value="HATPase_EvgS-ArcB-TorS-like"/>
    <property type="match status" value="1"/>
</dbReference>
<dbReference type="Pfam" id="PF00512">
    <property type="entry name" value="HisKA"/>
    <property type="match status" value="1"/>
</dbReference>
<evidence type="ECO:0000256" key="1">
    <source>
        <dbReference type="ARBA" id="ARBA00000085"/>
    </source>
</evidence>
<feature type="domain" description="Histidine kinase" evidence="8">
    <location>
        <begin position="386"/>
        <end position="607"/>
    </location>
</feature>
<accession>A0ABY1KQ80</accession>
<dbReference type="Pfam" id="PF02518">
    <property type="entry name" value="HATPase_c"/>
    <property type="match status" value="1"/>
</dbReference>
<evidence type="ECO:0000313" key="10">
    <source>
        <dbReference type="EMBL" id="SIS64499.1"/>
    </source>
</evidence>
<dbReference type="SUPFAM" id="SSF48452">
    <property type="entry name" value="TPR-like"/>
    <property type="match status" value="1"/>
</dbReference>
<dbReference type="PANTHER" id="PTHR45339">
    <property type="entry name" value="HYBRID SIGNAL TRANSDUCTION HISTIDINE KINASE J"/>
    <property type="match status" value="1"/>
</dbReference>
<evidence type="ECO:0000259" key="9">
    <source>
        <dbReference type="PROSITE" id="PS50110"/>
    </source>
</evidence>
<dbReference type="InterPro" id="IPR036890">
    <property type="entry name" value="HATPase_C_sf"/>
</dbReference>
<feature type="coiled-coil region" evidence="6">
    <location>
        <begin position="286"/>
        <end position="313"/>
    </location>
</feature>
<organism evidence="10 11">
    <name type="scientific">Zobellia uliginosa</name>
    <dbReference type="NCBI Taxonomy" id="143224"/>
    <lineage>
        <taxon>Bacteria</taxon>
        <taxon>Pseudomonadati</taxon>
        <taxon>Bacteroidota</taxon>
        <taxon>Flavobacteriia</taxon>
        <taxon>Flavobacteriales</taxon>
        <taxon>Flavobacteriaceae</taxon>
        <taxon>Zobellia</taxon>
    </lineage>
</organism>
<dbReference type="SUPFAM" id="SSF52172">
    <property type="entry name" value="CheY-like"/>
    <property type="match status" value="1"/>
</dbReference>
<proteinExistence type="predicted"/>
<dbReference type="InterPro" id="IPR011006">
    <property type="entry name" value="CheY-like_superfamily"/>
</dbReference>
<comment type="catalytic activity">
    <reaction evidence="1">
        <text>ATP + protein L-histidine = ADP + protein N-phospho-L-histidine.</text>
        <dbReference type="EC" id="2.7.13.3"/>
    </reaction>
</comment>
<keyword evidence="4" id="KW-0902">Two-component regulatory system</keyword>
<keyword evidence="10" id="KW-0418">Kinase</keyword>
<dbReference type="InterPro" id="IPR003661">
    <property type="entry name" value="HisK_dim/P_dom"/>
</dbReference>
<dbReference type="CDD" id="cd00082">
    <property type="entry name" value="HisKA"/>
    <property type="match status" value="1"/>
</dbReference>
<feature type="transmembrane region" description="Helical" evidence="7">
    <location>
        <begin position="327"/>
        <end position="349"/>
    </location>
</feature>
<dbReference type="Proteomes" id="UP000185728">
    <property type="component" value="Unassembled WGS sequence"/>
</dbReference>
<dbReference type="InterPro" id="IPR005467">
    <property type="entry name" value="His_kinase_dom"/>
</dbReference>
<sequence length="759" mass="87050">MPKRPTVQPYTGPNVTMRISKPLVFIFFLALYTNGIAQEATDWKKDTLELYVNRSNDAYDEYNYKEAIKYASALVEKGKEFNYKYYEFLGYDILGGIYSETDDSVQGRIYSEKALELARATHADSLIAWGTLNLGILYSDNKATYEKAVRFFKESIEINEKNQDYDEVYLTYVNLIWTYLDNKQINEAHTYLQKAEALSTKKVDSLDKLYIELLYGKYYLIKKEYDAAAQKLENIALTADANNNTDLAIEAYDNLAKLYSETDDYRKAFTNLDKHNQFKQKAYTLKKVEETEKARAKFNLEQAQKDLESALKEKVYSEQLISKSKTLTTVLIIAVVILIITLLIIIVFFKTRRKYINNLRAKNKQLSIAHAKAEKLSTIKTKFLSTVSHELRTPLYGVIGISRILKEDEKLKDYADDLDSLKFSADYLLALINDVLLLSKMDAEAITLSKIPYELDTLIKNIVRSFESSLQQNNNTLHLHIDDKLPNHLIGDPIRLSQVLINLVGNAIKFTENGNIWLKLILVEAIDDETYYTQFVIKDDGLGIPLDMQKDIFNEFTQIENKNLSYTGTGLGLTIVKKILKLYQSKIELDSTPGKGSQFSFRLKLKKYNESQKAIESPIVNLPKGSRPKENRRTNKVLIVDDNRINQKVTQKTLEKHHIESSLADDGAQAVAMSKANDYDLILMDIHMPKMNGMEATQLIREFDKDIPIIALTAVELDESKKEILNSGIDDIIHKPYNLPEFLETIFKHLPKEEINLSQ</sequence>
<dbReference type="InterPro" id="IPR019734">
    <property type="entry name" value="TPR_rpt"/>
</dbReference>
<dbReference type="InterPro" id="IPR036097">
    <property type="entry name" value="HisK_dim/P_sf"/>
</dbReference>
<gene>
    <name evidence="10" type="ORF">SAMN05421766_103107</name>
</gene>
<dbReference type="PANTHER" id="PTHR45339:SF1">
    <property type="entry name" value="HYBRID SIGNAL TRANSDUCTION HISTIDINE KINASE J"/>
    <property type="match status" value="1"/>
</dbReference>
<evidence type="ECO:0000256" key="2">
    <source>
        <dbReference type="ARBA" id="ARBA00012438"/>
    </source>
</evidence>
<dbReference type="PRINTS" id="PR00344">
    <property type="entry name" value="BCTRLSENSOR"/>
</dbReference>
<feature type="modified residue" description="4-aspartylphosphate" evidence="5">
    <location>
        <position position="685"/>
    </location>
</feature>
<keyword evidence="7" id="KW-1133">Transmembrane helix</keyword>
<reference evidence="10 11" key="1">
    <citation type="submission" date="2017-01" db="EMBL/GenBank/DDBJ databases">
        <authorList>
            <person name="Varghese N."/>
            <person name="Submissions S."/>
        </authorList>
    </citation>
    <scope>NUCLEOTIDE SEQUENCE [LARGE SCALE GENOMIC DNA]</scope>
    <source>
        <strain evidence="10 11">DSM 2061</strain>
    </source>
</reference>
<keyword evidence="6" id="KW-0175">Coiled coil</keyword>
<feature type="domain" description="Response regulatory" evidence="9">
    <location>
        <begin position="636"/>
        <end position="750"/>
    </location>
</feature>
<comment type="caution">
    <text evidence="10">The sequence shown here is derived from an EMBL/GenBank/DDBJ whole genome shotgun (WGS) entry which is preliminary data.</text>
</comment>
<keyword evidence="3 5" id="KW-0597">Phosphoprotein</keyword>
<evidence type="ECO:0000256" key="5">
    <source>
        <dbReference type="PROSITE-ProRule" id="PRU00169"/>
    </source>
</evidence>
<dbReference type="Gene3D" id="3.30.565.10">
    <property type="entry name" value="Histidine kinase-like ATPase, C-terminal domain"/>
    <property type="match status" value="1"/>
</dbReference>
<evidence type="ECO:0000256" key="4">
    <source>
        <dbReference type="ARBA" id="ARBA00023012"/>
    </source>
</evidence>
<keyword evidence="7" id="KW-0472">Membrane</keyword>
<keyword evidence="7" id="KW-0812">Transmembrane</keyword>
<dbReference type="Gene3D" id="1.10.287.130">
    <property type="match status" value="1"/>
</dbReference>
<keyword evidence="11" id="KW-1185">Reference proteome</keyword>
<dbReference type="SMART" id="SM00387">
    <property type="entry name" value="HATPase_c"/>
    <property type="match status" value="1"/>
</dbReference>
<dbReference type="EC" id="2.7.13.3" evidence="2"/>
<dbReference type="PROSITE" id="PS50109">
    <property type="entry name" value="HIS_KIN"/>
    <property type="match status" value="1"/>
</dbReference>
<dbReference type="InterPro" id="IPR011990">
    <property type="entry name" value="TPR-like_helical_dom_sf"/>
</dbReference>
<dbReference type="EMBL" id="FTOB01000003">
    <property type="protein sequence ID" value="SIS64499.1"/>
    <property type="molecule type" value="Genomic_DNA"/>
</dbReference>
<keyword evidence="10" id="KW-0808">Transferase</keyword>
<name>A0ABY1KQ80_9FLAO</name>
<dbReference type="PROSITE" id="PS50110">
    <property type="entry name" value="RESPONSE_REGULATORY"/>
    <property type="match status" value="1"/>
</dbReference>
<dbReference type="SUPFAM" id="SSF47384">
    <property type="entry name" value="Homodimeric domain of signal transducing histidine kinase"/>
    <property type="match status" value="1"/>
</dbReference>
<evidence type="ECO:0000256" key="6">
    <source>
        <dbReference type="SAM" id="Coils"/>
    </source>
</evidence>